<evidence type="ECO:0000313" key="2">
    <source>
        <dbReference type="Proteomes" id="UP000004738"/>
    </source>
</evidence>
<proteinExistence type="predicted"/>
<comment type="caution">
    <text evidence="1">The sequence shown here is derived from an EMBL/GenBank/DDBJ whole genome shotgun (WGS) entry which is preliminary data.</text>
</comment>
<protein>
    <submittedName>
        <fullName evidence="1">Uncharacterized protein</fullName>
    </submittedName>
</protein>
<dbReference type="EMBL" id="AMCK01000006">
    <property type="protein sequence ID" value="EKB45594.1"/>
    <property type="molecule type" value="Genomic_DNA"/>
</dbReference>
<dbReference type="Proteomes" id="UP000004738">
    <property type="component" value="Unassembled WGS sequence"/>
</dbReference>
<dbReference type="AlphaFoldDB" id="K1LN19"/>
<evidence type="ECO:0000313" key="1">
    <source>
        <dbReference type="EMBL" id="EKB45594.1"/>
    </source>
</evidence>
<sequence length="67" mass="7909">MDKSKTSVPHLDTRLNNHPELYDNEIHLKIKETIAKNKEIIEKNREIKEVLNYLSSKFADDLKKTTE</sequence>
<name>K1LN19_9BACL</name>
<dbReference type="PATRIC" id="fig|1224748.3.peg.1540"/>
<accession>K1LN19</accession>
<keyword evidence="2" id="KW-1185">Reference proteome</keyword>
<dbReference type="RefSeq" id="WP_008405368.1">
    <property type="nucleotide sequence ID" value="NZ_AMCK01000006.1"/>
</dbReference>
<reference evidence="1 2" key="1">
    <citation type="journal article" date="2012" name="J. Bacteriol.">
        <title>Draft Genome Sequence of Bacillus isronensis Strain B3W22, Isolated from the Upper Atmosphere.</title>
        <authorList>
            <person name="Shivaji S."/>
            <person name="Ara S."/>
            <person name="Singh S.K."/>
            <person name="Bandi S."/>
            <person name="Singh A."/>
            <person name="Pinnaka A.K."/>
        </authorList>
    </citation>
    <scope>NUCLEOTIDE SEQUENCE [LARGE SCALE GENOMIC DNA]</scope>
    <source>
        <strain evidence="1 2">B3W22</strain>
    </source>
</reference>
<organism evidence="1 2">
    <name type="scientific">Solibacillus isronensis B3W22</name>
    <dbReference type="NCBI Taxonomy" id="1224748"/>
    <lineage>
        <taxon>Bacteria</taxon>
        <taxon>Bacillati</taxon>
        <taxon>Bacillota</taxon>
        <taxon>Bacilli</taxon>
        <taxon>Bacillales</taxon>
        <taxon>Caryophanaceae</taxon>
        <taxon>Solibacillus</taxon>
    </lineage>
</organism>
<gene>
    <name evidence="1" type="ORF">B857_01545</name>
</gene>